<accession>A0A6G0TR76</accession>
<sequence length="311" mass="37628">ILKGLMDVLILFNNVHLKFSSPLFEKEIESSWYFGRSKLKNFHIFEMNREKHQKNEGKTGFFTQNQQLKFSIFLIVLKVIKKKSEIFEFIRNMSKLRKFAIQISTKIVKIMNICKLFCSSKFIKLFIFISNVKYFRLTNHLRSESFFVYNDTYHGNSNLTYPSPRSTPPPNVQQSITKYWKFNTRFSIILAYNKYKKKLSFKITCRKNLKHTLRMLYMHMLSQTTIIKKYFNKFGKSHDNNPLLRKHSTLFRYKFQYHIVVHRPINKPQNMKCSFYDELETTLNSIRKYPVDYLKRSKFYSRICRLEKSNY</sequence>
<evidence type="ECO:0000313" key="1">
    <source>
        <dbReference type="EMBL" id="KAE9537272.1"/>
    </source>
</evidence>
<keyword evidence="2" id="KW-1185">Reference proteome</keyword>
<comment type="caution">
    <text evidence="1">The sequence shown here is derived from an EMBL/GenBank/DDBJ whole genome shotgun (WGS) entry which is preliminary data.</text>
</comment>
<dbReference type="Proteomes" id="UP000475862">
    <property type="component" value="Unassembled WGS sequence"/>
</dbReference>
<proteinExistence type="predicted"/>
<gene>
    <name evidence="1" type="ORF">AGLY_006295</name>
</gene>
<feature type="non-terminal residue" evidence="1">
    <location>
        <position position="1"/>
    </location>
</feature>
<dbReference type="AlphaFoldDB" id="A0A6G0TR76"/>
<reference evidence="1 2" key="1">
    <citation type="submission" date="2019-08" db="EMBL/GenBank/DDBJ databases">
        <title>The genome of the soybean aphid Biotype 1, its phylome, world population structure and adaptation to the North American continent.</title>
        <authorList>
            <person name="Giordano R."/>
            <person name="Donthu R.K."/>
            <person name="Hernandez A.G."/>
            <person name="Wright C.L."/>
            <person name="Zimin A.V."/>
        </authorList>
    </citation>
    <scope>NUCLEOTIDE SEQUENCE [LARGE SCALE GENOMIC DNA]</scope>
    <source>
        <tissue evidence="1">Whole aphids</tissue>
    </source>
</reference>
<name>A0A6G0TR76_APHGL</name>
<dbReference type="EMBL" id="VYZN01000018">
    <property type="protein sequence ID" value="KAE9537272.1"/>
    <property type="molecule type" value="Genomic_DNA"/>
</dbReference>
<evidence type="ECO:0000313" key="2">
    <source>
        <dbReference type="Proteomes" id="UP000475862"/>
    </source>
</evidence>
<protein>
    <submittedName>
        <fullName evidence="1">Uncharacterized protein</fullName>
    </submittedName>
</protein>
<organism evidence="1 2">
    <name type="scientific">Aphis glycines</name>
    <name type="common">Soybean aphid</name>
    <dbReference type="NCBI Taxonomy" id="307491"/>
    <lineage>
        <taxon>Eukaryota</taxon>
        <taxon>Metazoa</taxon>
        <taxon>Ecdysozoa</taxon>
        <taxon>Arthropoda</taxon>
        <taxon>Hexapoda</taxon>
        <taxon>Insecta</taxon>
        <taxon>Pterygota</taxon>
        <taxon>Neoptera</taxon>
        <taxon>Paraneoptera</taxon>
        <taxon>Hemiptera</taxon>
        <taxon>Sternorrhyncha</taxon>
        <taxon>Aphidomorpha</taxon>
        <taxon>Aphidoidea</taxon>
        <taxon>Aphididae</taxon>
        <taxon>Aphidini</taxon>
        <taxon>Aphis</taxon>
        <taxon>Aphis</taxon>
    </lineage>
</organism>